<feature type="transmembrane region" description="Helical" evidence="8">
    <location>
        <begin position="315"/>
        <end position="332"/>
    </location>
</feature>
<dbReference type="InterPro" id="IPR001750">
    <property type="entry name" value="ND/Mrp_TM"/>
</dbReference>
<feature type="transmembrane region" description="Helical" evidence="8">
    <location>
        <begin position="155"/>
        <end position="173"/>
    </location>
</feature>
<feature type="transmembrane region" description="Helical" evidence="8">
    <location>
        <begin position="798"/>
        <end position="816"/>
    </location>
</feature>
<feature type="transmembrane region" description="Helical" evidence="8">
    <location>
        <begin position="858"/>
        <end position="884"/>
    </location>
</feature>
<keyword evidence="3 7" id="KW-0812">Transmembrane</keyword>
<feature type="transmembrane region" description="Helical" evidence="8">
    <location>
        <begin position="116"/>
        <end position="135"/>
    </location>
</feature>
<keyword evidence="2" id="KW-1003">Cell membrane</keyword>
<feature type="transmembrane region" description="Helical" evidence="8">
    <location>
        <begin position="744"/>
        <end position="763"/>
    </location>
</feature>
<evidence type="ECO:0000256" key="2">
    <source>
        <dbReference type="ARBA" id="ARBA00022475"/>
    </source>
</evidence>
<evidence type="ECO:0000313" key="11">
    <source>
        <dbReference type="EMBL" id="SCM71713.1"/>
    </source>
</evidence>
<feature type="transmembrane region" description="Helical" evidence="8">
    <location>
        <begin position="1083"/>
        <end position="1108"/>
    </location>
</feature>
<evidence type="ECO:0000256" key="7">
    <source>
        <dbReference type="RuleBase" id="RU000320"/>
    </source>
</evidence>
<dbReference type="InterPro" id="IPR052175">
    <property type="entry name" value="ComplexI-like_HydComp"/>
</dbReference>
<feature type="transmembrane region" description="Helical" evidence="8">
    <location>
        <begin position="1175"/>
        <end position="1196"/>
    </location>
</feature>
<proteinExistence type="predicted"/>
<feature type="transmembrane region" description="Helical" evidence="8">
    <location>
        <begin position="263"/>
        <end position="279"/>
    </location>
</feature>
<feature type="transmembrane region" description="Helical" evidence="8">
    <location>
        <begin position="66"/>
        <end position="84"/>
    </location>
</feature>
<feature type="transmembrane region" description="Helical" evidence="8">
    <location>
        <begin position="1047"/>
        <end position="1063"/>
    </location>
</feature>
<keyword evidence="6 8" id="KW-0472">Membrane</keyword>
<keyword evidence="5 11" id="KW-0560">Oxidoreductase</keyword>
<keyword evidence="4 8" id="KW-1133">Transmembrane helix</keyword>
<dbReference type="Pfam" id="PF00662">
    <property type="entry name" value="Proton_antipo_N"/>
    <property type="match status" value="1"/>
</dbReference>
<dbReference type="AlphaFoldDB" id="A0A212L2D3"/>
<feature type="transmembrane region" description="Helical" evidence="8">
    <location>
        <begin position="1007"/>
        <end position="1027"/>
    </location>
</feature>
<accession>A0A212L2D3</accession>
<feature type="transmembrane region" description="Helical" evidence="8">
    <location>
        <begin position="285"/>
        <end position="303"/>
    </location>
</feature>
<feature type="transmembrane region" description="Helical" evidence="8">
    <location>
        <begin position="696"/>
        <end position="713"/>
    </location>
</feature>
<dbReference type="GO" id="GO:0005886">
    <property type="term" value="C:plasma membrane"/>
    <property type="evidence" value="ECO:0007669"/>
    <property type="project" value="UniProtKB-SubCell"/>
</dbReference>
<dbReference type="EC" id="1.6.5.11" evidence="11"/>
<feature type="transmembrane region" description="Helical" evidence="8">
    <location>
        <begin position="39"/>
        <end position="60"/>
    </location>
</feature>
<name>A0A212L2D3_9BACT</name>
<feature type="transmembrane region" description="Helical" evidence="8">
    <location>
        <begin position="366"/>
        <end position="386"/>
    </location>
</feature>
<feature type="transmembrane region" description="Helical" evidence="8">
    <location>
        <begin position="525"/>
        <end position="546"/>
    </location>
</feature>
<evidence type="ECO:0000259" key="9">
    <source>
        <dbReference type="Pfam" id="PF00361"/>
    </source>
</evidence>
<feature type="transmembrane region" description="Helical" evidence="8">
    <location>
        <begin position="601"/>
        <end position="620"/>
    </location>
</feature>
<protein>
    <submittedName>
        <fullName evidence="11">NADH dehydrogenase (Quinone)</fullName>
        <ecNumber evidence="11">1.6.5.11</ecNumber>
    </submittedName>
</protein>
<dbReference type="GO" id="GO:0016491">
    <property type="term" value="F:oxidoreductase activity"/>
    <property type="evidence" value="ECO:0007669"/>
    <property type="project" value="UniProtKB-KW"/>
</dbReference>
<feature type="transmembrane region" description="Helical" evidence="8">
    <location>
        <begin position="652"/>
        <end position="676"/>
    </location>
</feature>
<feature type="transmembrane region" description="Helical" evidence="8">
    <location>
        <begin position="498"/>
        <end position="519"/>
    </location>
</feature>
<dbReference type="PANTHER" id="PTHR42682">
    <property type="entry name" value="HYDROGENASE-4 COMPONENT F"/>
    <property type="match status" value="1"/>
</dbReference>
<organism evidence="11">
    <name type="scientific">uncultured Desulfovibrio sp</name>
    <dbReference type="NCBI Taxonomy" id="167968"/>
    <lineage>
        <taxon>Bacteria</taxon>
        <taxon>Pseudomonadati</taxon>
        <taxon>Thermodesulfobacteriota</taxon>
        <taxon>Desulfovibrionia</taxon>
        <taxon>Desulfovibrionales</taxon>
        <taxon>Desulfovibrionaceae</taxon>
        <taxon>Desulfovibrio</taxon>
        <taxon>environmental samples</taxon>
    </lineage>
</organism>
<evidence type="ECO:0000259" key="10">
    <source>
        <dbReference type="Pfam" id="PF00662"/>
    </source>
</evidence>
<feature type="transmembrane region" description="Helical" evidence="8">
    <location>
        <begin position="946"/>
        <end position="965"/>
    </location>
</feature>
<sequence length="1245" mass="132085">MTESLFSAGGRLVPLLVGMALMLYAAAQAVRQRKDPRRLILWGALHDAGIVCLGLGAATAIGATGLWLFILFQVAARGLAWTALGRLTSACRTGAACSQGPVQASRLSGSGQRHPWTAALFALGLLASVGGSPFLLPEARLFINAAVLEAIPGGFTGLLVMALATTVFIWLYVNTVRQVVLEDAPEDSPTILGPMRGKAGLMIALAVAVGAMGVLRGPLTDLIGGQYGFVAPHPPVHPAYWCYYLGAFAVGGAFLLRMRVAPLVGTAFAALALVTVIVADAPVTARLFLTMISLVALVVCVYSQGYIHGRHQGRYWFFLLLTFGSLAGIVSSTDASGLYGYWELMTFASYFLVVHEGRRSAFDAGLKYYVMCAGGALFMLPGLLMLGEGFVPAPVVQAAFVLCLMGFGVKAGLVPLHSWLPDAHPAAPSSVSAPLSGIITKMGIFGIVVVLLMRPMVSTLPGLFGFSWLGTGLVFTGAATLVLGEVMALRQDDIKRMLAYSTLGQIGEITLVLGIGTWLSTTGALWHMFNHAIMKDLLFLGAGALIMRSGSRKLSDLRGLGRQMPFTVACMGVGLVSIMGLPPFGAFYSKFLMIQAATEAGQIWLAALILGGSLVGLVYYTRILKTLIFEERPDYLPTVTEAPVTMRVGMGVLAALCVLLGLAPQLAMQLVAPVASLAFAPNPQDAGVMLAMHVNWPIYVVVPVFGALLPALFHKNRVMAGKVSVGVLLATALLVVLFGRGLDTLSFCFALIVPLLGAVNMSYALGYMEHSHTQWRFYCAFTAMCGGLVGMASSQYLLSFFLFWEIMSSWTLYLAIAHEGDKASLREAFKYFIFNVFGAGFIFVGLCVIGPFTPFTSLLLAGMVPNLSAGAAWFGMALLAAGFVMKAAQLPFRIDWQMHPALAPTPVSGYISSVLLKSAILGLIKLFMLLGGGFAVAGILGGFEQSSISVTVMWIGGVTIIMAAIQALRSNGLKLIFIYSTVSQLGYMVLAVAAGGALGYAGGMLHVINHVFFKDLLFLVCGAIMFASHRESLNDLGGIGRKMPFTLAMFAIAGLSVIGVPPTSGFSSKWLIYHALMEAGQPFLALLSLIGSVLTMAYIAKFLHAAFLGQPAQDLDDIKEVPRIMRVPMAILAAGCVLTGIFPGLALGPINSVLLEYGLMPLHVGLSGVLSGTGAWNATGMFVMMALAFTGGYWFVKRFTRLREIDVHTCGLPPETATSRMTPSSIYGGLSRLLGGDDTPKENRS</sequence>
<feature type="transmembrane region" description="Helical" evidence="8">
    <location>
        <begin position="6"/>
        <end position="27"/>
    </location>
</feature>
<feature type="domain" description="NADH:quinone oxidoreductase/Mrp antiporter transmembrane" evidence="9">
    <location>
        <begin position="795"/>
        <end position="1095"/>
    </location>
</feature>
<feature type="transmembrane region" description="Helical" evidence="8">
    <location>
        <begin position="199"/>
        <end position="218"/>
    </location>
</feature>
<evidence type="ECO:0000256" key="6">
    <source>
        <dbReference type="ARBA" id="ARBA00023136"/>
    </source>
</evidence>
<dbReference type="InterPro" id="IPR001516">
    <property type="entry name" value="Proton_antipo_N"/>
</dbReference>
<feature type="transmembrane region" description="Helical" evidence="8">
    <location>
        <begin position="432"/>
        <end position="453"/>
    </location>
</feature>
<feature type="transmembrane region" description="Helical" evidence="8">
    <location>
        <begin position="398"/>
        <end position="420"/>
    </location>
</feature>
<feature type="transmembrane region" description="Helical" evidence="8">
    <location>
        <begin position="977"/>
        <end position="1001"/>
    </location>
</feature>
<dbReference type="EMBL" id="FMJC01000002">
    <property type="protein sequence ID" value="SCM71713.1"/>
    <property type="molecule type" value="Genomic_DNA"/>
</dbReference>
<feature type="transmembrane region" description="Helical" evidence="8">
    <location>
        <begin position="338"/>
        <end position="354"/>
    </location>
</feature>
<dbReference type="PANTHER" id="PTHR42682:SF4">
    <property type="entry name" value="NADH-UBIQUINONE_PLASTOQUINONE"/>
    <property type="match status" value="1"/>
</dbReference>
<evidence type="ECO:0000256" key="4">
    <source>
        <dbReference type="ARBA" id="ARBA00022989"/>
    </source>
</evidence>
<feature type="transmembrane region" description="Helical" evidence="8">
    <location>
        <begin position="238"/>
        <end position="256"/>
    </location>
</feature>
<evidence type="ECO:0000256" key="1">
    <source>
        <dbReference type="ARBA" id="ARBA00004651"/>
    </source>
</evidence>
<feature type="transmembrane region" description="Helical" evidence="8">
    <location>
        <begin position="720"/>
        <end position="738"/>
    </location>
</feature>
<dbReference type="PRINTS" id="PR01434">
    <property type="entry name" value="NADHDHGNASE5"/>
</dbReference>
<feature type="domain" description="NADH-Ubiquinone oxidoreductase (complex I) chain 5 N-terminal" evidence="10">
    <location>
        <begin position="738"/>
        <end position="778"/>
    </location>
</feature>
<feature type="transmembrane region" description="Helical" evidence="8">
    <location>
        <begin position="566"/>
        <end position="589"/>
    </location>
</feature>
<gene>
    <name evidence="11" type="ORF">KL86DES1_20150</name>
</gene>
<evidence type="ECO:0000256" key="3">
    <source>
        <dbReference type="ARBA" id="ARBA00022692"/>
    </source>
</evidence>
<feature type="transmembrane region" description="Helical" evidence="8">
    <location>
        <begin position="775"/>
        <end position="792"/>
    </location>
</feature>
<evidence type="ECO:0000256" key="5">
    <source>
        <dbReference type="ARBA" id="ARBA00023002"/>
    </source>
</evidence>
<feature type="transmembrane region" description="Helical" evidence="8">
    <location>
        <begin position="465"/>
        <end position="486"/>
    </location>
</feature>
<dbReference type="RefSeq" id="WP_179979875.1">
    <property type="nucleotide sequence ID" value="NZ_LT608333.1"/>
</dbReference>
<feature type="transmembrane region" description="Helical" evidence="8">
    <location>
        <begin position="1129"/>
        <end position="1155"/>
    </location>
</feature>
<dbReference type="Pfam" id="PF00361">
    <property type="entry name" value="Proton_antipo_M"/>
    <property type="match status" value="2"/>
</dbReference>
<reference evidence="11" key="1">
    <citation type="submission" date="2016-08" db="EMBL/GenBank/DDBJ databases">
        <authorList>
            <person name="Seilhamer J.J."/>
        </authorList>
    </citation>
    <scope>NUCLEOTIDE SEQUENCE</scope>
    <source>
        <strain evidence="11">86-1</strain>
    </source>
</reference>
<feature type="transmembrane region" description="Helical" evidence="8">
    <location>
        <begin position="828"/>
        <end position="852"/>
    </location>
</feature>
<evidence type="ECO:0000256" key="8">
    <source>
        <dbReference type="SAM" id="Phobius"/>
    </source>
</evidence>
<comment type="subcellular location">
    <subcellularLocation>
        <location evidence="1">Cell membrane</location>
        <topology evidence="1">Multi-pass membrane protein</topology>
    </subcellularLocation>
    <subcellularLocation>
        <location evidence="7">Membrane</location>
        <topology evidence="7">Multi-pass membrane protein</topology>
    </subcellularLocation>
</comment>
<feature type="transmembrane region" description="Helical" evidence="8">
    <location>
        <begin position="919"/>
        <end position="940"/>
    </location>
</feature>
<feature type="domain" description="NADH:quinone oxidoreductase/Mrp antiporter transmembrane" evidence="9">
    <location>
        <begin position="334"/>
        <end position="613"/>
    </location>
</feature>